<feature type="domain" description="Glycosyltransferase 2-like" evidence="1">
    <location>
        <begin position="6"/>
        <end position="170"/>
    </location>
</feature>
<dbReference type="InterPro" id="IPR029044">
    <property type="entry name" value="Nucleotide-diphossugar_trans"/>
</dbReference>
<sequence length="343" mass="38915">MKPKISVVIPTLNVKRYIMDTIDSLMNQTFRNFEVIFIDGGSTDGTVEIIKERLVDAPFEWKLIISPNAGVSAARNLGVSLSNGEYLYFLDGDDYITPTCLEKAYNQAVSSNADIVLFGYAIVAEKGILKSYKPHSLCSLSPSTGITALRKFLKRELRIWTHSAIYKRKLITSNRIKFPEGISRGEDFEFISKALFHAEIVDCVSEVLAFYRVRGNSLSHTYSVKDFEWISAQKRVYHYLVKHNAPGDILDILRNILIPNMLVGILRRVYIASSCDGNLQYFNKLLKNPKIRSMLKKVHLKTAISISSWLLSKVFLYYPLLLPLYQTYLKLRGRLGGNCDGGH</sequence>
<dbReference type="PANTHER" id="PTHR22916">
    <property type="entry name" value="GLYCOSYLTRANSFERASE"/>
    <property type="match status" value="1"/>
</dbReference>
<proteinExistence type="predicted"/>
<evidence type="ECO:0000259" key="1">
    <source>
        <dbReference type="Pfam" id="PF00535"/>
    </source>
</evidence>
<protein>
    <recommendedName>
        <fullName evidence="1">Glycosyltransferase 2-like domain-containing protein</fullName>
    </recommendedName>
</protein>
<dbReference type="SUPFAM" id="SSF53448">
    <property type="entry name" value="Nucleotide-diphospho-sugar transferases"/>
    <property type="match status" value="1"/>
</dbReference>
<dbReference type="Gene3D" id="3.90.550.10">
    <property type="entry name" value="Spore Coat Polysaccharide Biosynthesis Protein SpsA, Chain A"/>
    <property type="match status" value="1"/>
</dbReference>
<organism evidence="2 3">
    <name type="scientific">Thermococcus gorgonarius</name>
    <dbReference type="NCBI Taxonomy" id="71997"/>
    <lineage>
        <taxon>Archaea</taxon>
        <taxon>Methanobacteriati</taxon>
        <taxon>Methanobacteriota</taxon>
        <taxon>Thermococci</taxon>
        <taxon>Thermococcales</taxon>
        <taxon>Thermococcaceae</taxon>
        <taxon>Thermococcus</taxon>
    </lineage>
</organism>
<dbReference type="GeneID" id="33332355"/>
<evidence type="ECO:0000313" key="2">
    <source>
        <dbReference type="EMBL" id="ASJ01306.1"/>
    </source>
</evidence>
<dbReference type="GO" id="GO:0016758">
    <property type="term" value="F:hexosyltransferase activity"/>
    <property type="evidence" value="ECO:0007669"/>
    <property type="project" value="UniProtKB-ARBA"/>
</dbReference>
<dbReference type="PANTHER" id="PTHR22916:SF3">
    <property type="entry name" value="UDP-GLCNAC:BETAGAL BETA-1,3-N-ACETYLGLUCOSAMINYLTRANSFERASE-LIKE PROTEIN 1"/>
    <property type="match status" value="1"/>
</dbReference>
<dbReference type="Proteomes" id="UP000250134">
    <property type="component" value="Chromosome"/>
</dbReference>
<dbReference type="KEGG" id="tgg:A3K92_07335"/>
<dbReference type="RefSeq" id="WP_088885643.1">
    <property type="nucleotide sequence ID" value="NZ_CP014855.1"/>
</dbReference>
<dbReference type="CDD" id="cd00761">
    <property type="entry name" value="Glyco_tranf_GTA_type"/>
    <property type="match status" value="1"/>
</dbReference>
<gene>
    <name evidence="2" type="ORF">A3K92_07335</name>
</gene>
<dbReference type="Pfam" id="PF00535">
    <property type="entry name" value="Glycos_transf_2"/>
    <property type="match status" value="1"/>
</dbReference>
<dbReference type="EMBL" id="CP014855">
    <property type="protein sequence ID" value="ASJ01306.1"/>
    <property type="molecule type" value="Genomic_DNA"/>
</dbReference>
<accession>A0A2Z2M6N8</accession>
<dbReference type="InterPro" id="IPR001173">
    <property type="entry name" value="Glyco_trans_2-like"/>
</dbReference>
<name>A0A2Z2M6N8_THEGO</name>
<dbReference type="OrthoDB" id="46222at2157"/>
<reference evidence="2 3" key="1">
    <citation type="submission" date="2016-03" db="EMBL/GenBank/DDBJ databases">
        <title>Complete genome sequence of Thermococcus gorgonarius.</title>
        <authorList>
            <person name="Oger P.M."/>
        </authorList>
    </citation>
    <scope>NUCLEOTIDE SEQUENCE [LARGE SCALE GENOMIC DNA]</scope>
    <source>
        <strain evidence="2 3">W-12</strain>
    </source>
</reference>
<evidence type="ECO:0000313" key="3">
    <source>
        <dbReference type="Proteomes" id="UP000250134"/>
    </source>
</evidence>
<keyword evidence="3" id="KW-1185">Reference proteome</keyword>
<dbReference type="AlphaFoldDB" id="A0A2Z2M6N8"/>